<keyword evidence="4" id="KW-1185">Reference proteome</keyword>
<evidence type="ECO:0000313" key="4">
    <source>
        <dbReference type="Proteomes" id="UP001344658"/>
    </source>
</evidence>
<accession>A0ABU7PI00</accession>
<keyword evidence="2" id="KW-0732">Signal</keyword>
<evidence type="ECO:0000313" key="3">
    <source>
        <dbReference type="EMBL" id="MEE4545446.1"/>
    </source>
</evidence>
<evidence type="ECO:0000256" key="2">
    <source>
        <dbReference type="SAM" id="SignalP"/>
    </source>
</evidence>
<protein>
    <recommendedName>
        <fullName evidence="5">Lipoprotein</fullName>
    </recommendedName>
</protein>
<feature type="chain" id="PRO_5045333560" description="Lipoprotein" evidence="2">
    <location>
        <begin position="22"/>
        <end position="165"/>
    </location>
</feature>
<reference evidence="3 4" key="1">
    <citation type="submission" date="2023-12" db="EMBL/GenBank/DDBJ databases">
        <title>Streptomyces sp. V4-01.</title>
        <authorList>
            <person name="Somphong A."/>
            <person name="Phongsopitanun W."/>
        </authorList>
    </citation>
    <scope>NUCLEOTIDE SEQUENCE [LARGE SCALE GENOMIC DNA]</scope>
    <source>
        <strain evidence="3 4">V4-01</strain>
    </source>
</reference>
<dbReference type="Proteomes" id="UP001344658">
    <property type="component" value="Unassembled WGS sequence"/>
</dbReference>
<feature type="signal peptide" evidence="2">
    <location>
        <begin position="1"/>
        <end position="21"/>
    </location>
</feature>
<evidence type="ECO:0000256" key="1">
    <source>
        <dbReference type="SAM" id="MobiDB-lite"/>
    </source>
</evidence>
<sequence>MGIAAVAVVAGLALGACSSGSGGDAEKTPTPGATGSGQASATDSGGTPATTSASPTVTATVTAGATATSTTPGDDHSVEGVWLATQDGTKVQLVLGKGKAGLTSTSLCGGSYTEHNGLGLDLTCMDGNKDRTSGHGELAADGKTLTVSWTGGLTDTFARTGLPSS</sequence>
<gene>
    <name evidence="3" type="ORF">V2S66_26190</name>
</gene>
<proteinExistence type="predicted"/>
<feature type="compositionally biased region" description="Low complexity" evidence="1">
    <location>
        <begin position="39"/>
        <end position="72"/>
    </location>
</feature>
<dbReference type="RefSeq" id="WP_330799080.1">
    <property type="nucleotide sequence ID" value="NZ_JAZEWV010000029.1"/>
</dbReference>
<comment type="caution">
    <text evidence="3">The sequence shown here is derived from an EMBL/GenBank/DDBJ whole genome shotgun (WGS) entry which is preliminary data.</text>
</comment>
<dbReference type="EMBL" id="JAZEWV010000029">
    <property type="protein sequence ID" value="MEE4545446.1"/>
    <property type="molecule type" value="Genomic_DNA"/>
</dbReference>
<evidence type="ECO:0008006" key="5">
    <source>
        <dbReference type="Google" id="ProtNLM"/>
    </source>
</evidence>
<name>A0ABU7PI00_9ACTN</name>
<feature type="region of interest" description="Disordered" evidence="1">
    <location>
        <begin position="18"/>
        <end position="78"/>
    </location>
</feature>
<organism evidence="3 4">
    <name type="scientific">Actinacidiphila polyblastidii</name>
    <dbReference type="NCBI Taxonomy" id="3110430"/>
    <lineage>
        <taxon>Bacteria</taxon>
        <taxon>Bacillati</taxon>
        <taxon>Actinomycetota</taxon>
        <taxon>Actinomycetes</taxon>
        <taxon>Kitasatosporales</taxon>
        <taxon>Streptomycetaceae</taxon>
        <taxon>Actinacidiphila</taxon>
    </lineage>
</organism>